<evidence type="ECO:0000256" key="1">
    <source>
        <dbReference type="ARBA" id="ARBA00022574"/>
    </source>
</evidence>
<dbReference type="PRINTS" id="PR00320">
    <property type="entry name" value="GPROTEINBRPT"/>
</dbReference>
<organism evidence="5 6">
    <name type="scientific">Bifiguratus adelaidae</name>
    <dbReference type="NCBI Taxonomy" id="1938954"/>
    <lineage>
        <taxon>Eukaryota</taxon>
        <taxon>Fungi</taxon>
        <taxon>Fungi incertae sedis</taxon>
        <taxon>Mucoromycota</taxon>
        <taxon>Mucoromycotina</taxon>
        <taxon>Endogonomycetes</taxon>
        <taxon>Endogonales</taxon>
        <taxon>Endogonales incertae sedis</taxon>
        <taxon>Bifiguratus</taxon>
    </lineage>
</organism>
<sequence length="1066" mass="120024">MNWQKVFKERMVAIQRLRRWYPSHGFDGIRFDICWDMITEHDELNIPVLTKHGFGRVLIVAFQSGYLCDRATYPVVLPMLSALVNHDFSLAKYLVPGAKMPWNDLAEHGEMGEPSSVTTQIVTPELSQFAYNFTSDSLVTKHLRYLGEPMSDVYDSDDSDEEEMEDEDGVDYDVDMEYNASSLARLDAVSFARSRLTRRRKATIPVHPDAHLALGHVLDNTSDLFATFSYHPAQDPITSALHLFFVSIFANHRDLYGAVPNCVPIPLPTVTSKSYDIEWLRRQARFKRRRRLSQAWQDEVQYVLNAGNLPSMDVSPSSVISSRRTSLIRLHESKLATSLSEFSSSVTNTNVASTDRVRYISEAQSIAGEWIGYYTFLDAEVSALLNNNGHIHRDMREIADEENWFDGPMRFTIRVVPHTPGEAGCGEDCLCETTSSPFSSGSGGTGCTSSKGDFSNLYTYHPFTRFEGNGTDNLGDFTLTGLVDDTESGQITWEKTYPHNGEVWEYTARFLGGDWETMRQFMPKSFGKQQEQVDMSKVFAKTARKDETDGQSDSAPGEQDGQKKQKYDDHEEKEAENREDDSDVSEEDEGMALPISHEVELSDHTRTVSALTLDPAGSRLISGSYDYDVKFWDFAGMNASFRPFRSIEAFPGNQIHELAYSNSGDCFLAISGSAKAKIFDRDGHEITEFLKGDPYIRDMRNTDGHVAALTFGGWHPHIKENFFTTSQDGTVRIWDMYNKRKQKSVIVHKSKVRGGRTSITTGAFSKDGKMIAGAAQDGTINIWPTDGPYLRPIHAIEKAHTPQTETSSIVFSYNNTTFVSRGGDDTVKVWDIRNLRNPQAEKTGLMTLNPEANVIFSPDERLIVTGTAAKKGEGFGQLVMMERNTLETVRSINVTKSSVVRVLWHAKINQIITGNGDGSMSIYYDPELSNKGAMLCITKPTKRRHIDDFEIDRPILTPHALPMFRDDQPKSMKRKREKTRLDPKSTKRPNLPVGGPGRGGRLGSSEQQQVLKGLMMDTTRGEDPREALLKYAKVAEEDPMWVNNVYKKTQPKPVFAEVREDDEETK</sequence>
<feature type="region of interest" description="Disordered" evidence="4">
    <location>
        <begin position="542"/>
        <end position="589"/>
    </location>
</feature>
<dbReference type="GO" id="GO:0035861">
    <property type="term" value="C:site of double-strand break"/>
    <property type="evidence" value="ECO:0007669"/>
    <property type="project" value="TreeGrafter"/>
</dbReference>
<evidence type="ECO:0000256" key="4">
    <source>
        <dbReference type="SAM" id="MobiDB-lite"/>
    </source>
</evidence>
<protein>
    <submittedName>
        <fullName evidence="5">Uncharacterized protein</fullName>
    </submittedName>
</protein>
<dbReference type="AlphaFoldDB" id="A0A261Y4E1"/>
<dbReference type="InterPro" id="IPR051858">
    <property type="entry name" value="WD_repeat_GAD-1"/>
</dbReference>
<proteinExistence type="predicted"/>
<dbReference type="Gene3D" id="2.130.10.10">
    <property type="entry name" value="YVTN repeat-like/Quinoprotein amine dehydrogenase"/>
    <property type="match status" value="2"/>
</dbReference>
<keyword evidence="6" id="KW-1185">Reference proteome</keyword>
<dbReference type="Pfam" id="PF00400">
    <property type="entry name" value="WD40"/>
    <property type="match status" value="4"/>
</dbReference>
<feature type="repeat" description="WD" evidence="3">
    <location>
        <begin position="752"/>
        <end position="783"/>
    </location>
</feature>
<comment type="caution">
    <text evidence="5">The sequence shown here is derived from an EMBL/GenBank/DDBJ whole genome shotgun (WGS) entry which is preliminary data.</text>
</comment>
<dbReference type="InterPro" id="IPR020472">
    <property type="entry name" value="WD40_PAC1"/>
</dbReference>
<evidence type="ECO:0000313" key="5">
    <source>
        <dbReference type="EMBL" id="OZJ05475.1"/>
    </source>
</evidence>
<reference evidence="5 6" key="1">
    <citation type="journal article" date="2017" name="Mycologia">
        <title>Bifiguratus adelaidae, gen. et sp. nov., a new member of Mucoromycotina in endophytic and soil-dwelling habitats.</title>
        <authorList>
            <person name="Torres-Cruz T.J."/>
            <person name="Billingsley Tobias T.L."/>
            <person name="Almatruk M."/>
            <person name="Hesse C."/>
            <person name="Kuske C.R."/>
            <person name="Desiro A."/>
            <person name="Benucci G.M."/>
            <person name="Bonito G."/>
            <person name="Stajich J.E."/>
            <person name="Dunlap C."/>
            <person name="Arnold A.E."/>
            <person name="Porras-Alfaro A."/>
        </authorList>
    </citation>
    <scope>NUCLEOTIDE SEQUENCE [LARGE SCALE GENOMIC DNA]</scope>
    <source>
        <strain evidence="5 6">AZ0501</strain>
    </source>
</reference>
<feature type="region of interest" description="Disordered" evidence="4">
    <location>
        <begin position="960"/>
        <end position="1007"/>
    </location>
</feature>
<dbReference type="InterPro" id="IPR001680">
    <property type="entry name" value="WD40_rpt"/>
</dbReference>
<evidence type="ECO:0000256" key="3">
    <source>
        <dbReference type="PROSITE-ProRule" id="PRU00221"/>
    </source>
</evidence>
<dbReference type="InterPro" id="IPR036322">
    <property type="entry name" value="WD40_repeat_dom_sf"/>
</dbReference>
<keyword evidence="1 3" id="KW-0853">WD repeat</keyword>
<gene>
    <name evidence="5" type="ORF">BZG36_01609</name>
</gene>
<dbReference type="GO" id="GO:0005634">
    <property type="term" value="C:nucleus"/>
    <property type="evidence" value="ECO:0007669"/>
    <property type="project" value="TreeGrafter"/>
</dbReference>
<dbReference type="PANTHER" id="PTHR16017">
    <property type="entry name" value="GASTRULATION DEFECTIVE PROTEIN 1-RELATED"/>
    <property type="match status" value="1"/>
</dbReference>
<feature type="repeat" description="WD" evidence="3">
    <location>
        <begin position="702"/>
        <end position="744"/>
    </location>
</feature>
<dbReference type="PANTHER" id="PTHR16017:SF0">
    <property type="entry name" value="WD REPEAT-CONTAINING PROTEIN 70"/>
    <property type="match status" value="1"/>
</dbReference>
<name>A0A261Y4E1_9FUNG</name>
<dbReference type="SUPFAM" id="SSF50978">
    <property type="entry name" value="WD40 repeat-like"/>
    <property type="match status" value="1"/>
</dbReference>
<evidence type="ECO:0000313" key="6">
    <source>
        <dbReference type="Proteomes" id="UP000242875"/>
    </source>
</evidence>
<evidence type="ECO:0000256" key="2">
    <source>
        <dbReference type="ARBA" id="ARBA00022737"/>
    </source>
</evidence>
<accession>A0A261Y4E1</accession>
<dbReference type="PROSITE" id="PS50082">
    <property type="entry name" value="WD_REPEATS_2"/>
    <property type="match status" value="4"/>
</dbReference>
<dbReference type="OrthoDB" id="10264376at2759"/>
<dbReference type="Proteomes" id="UP000242875">
    <property type="component" value="Unassembled WGS sequence"/>
</dbReference>
<dbReference type="EMBL" id="MVBO01000015">
    <property type="protein sequence ID" value="OZJ05475.1"/>
    <property type="molecule type" value="Genomic_DNA"/>
</dbReference>
<dbReference type="SMART" id="SM00320">
    <property type="entry name" value="WD40"/>
    <property type="match status" value="6"/>
</dbReference>
<feature type="compositionally biased region" description="Basic and acidic residues" evidence="4">
    <location>
        <begin position="560"/>
        <end position="576"/>
    </location>
</feature>
<feature type="repeat" description="WD" evidence="3">
    <location>
        <begin position="799"/>
        <end position="840"/>
    </location>
</feature>
<feature type="repeat" description="WD" evidence="3">
    <location>
        <begin position="601"/>
        <end position="633"/>
    </location>
</feature>
<feature type="compositionally biased region" description="Acidic residues" evidence="4">
    <location>
        <begin position="577"/>
        <end position="589"/>
    </location>
</feature>
<dbReference type="PROSITE" id="PS50294">
    <property type="entry name" value="WD_REPEATS_REGION"/>
    <property type="match status" value="3"/>
</dbReference>
<dbReference type="InterPro" id="IPR015943">
    <property type="entry name" value="WD40/YVTN_repeat-like_dom_sf"/>
</dbReference>
<keyword evidence="2" id="KW-0677">Repeat</keyword>